<sequence length="108" mass="11293">MKKKLIVGLSIVLAGVVMNSWSDFVNSVGSLTDSNNWSKGVFDNTENPAAGTSTDDASDFVAGNRTMTMSSDFATFDRFSMGTDGGTGSPNVTGGDLASLSRPRDSSR</sequence>
<feature type="signal peptide" evidence="2">
    <location>
        <begin position="1"/>
        <end position="19"/>
    </location>
</feature>
<gene>
    <name evidence="3" type="ORF">SCARR_05159</name>
</gene>
<dbReference type="AlphaFoldDB" id="A0A6C2URU2"/>
<name>A0A6C2URU2_9BACT</name>
<proteinExistence type="predicted"/>
<evidence type="ECO:0000313" key="3">
    <source>
        <dbReference type="EMBL" id="VGO23060.1"/>
    </source>
</evidence>
<reference evidence="3 4" key="1">
    <citation type="submission" date="2019-04" db="EMBL/GenBank/DDBJ databases">
        <authorList>
            <person name="Van Vliet M D."/>
        </authorList>
    </citation>
    <scope>NUCLEOTIDE SEQUENCE [LARGE SCALE GENOMIC DNA]</scope>
    <source>
        <strain evidence="3 4">F21</strain>
    </source>
</reference>
<feature type="chain" id="PRO_5025474496" evidence="2">
    <location>
        <begin position="20"/>
        <end position="108"/>
    </location>
</feature>
<evidence type="ECO:0000313" key="4">
    <source>
        <dbReference type="Proteomes" id="UP000346198"/>
    </source>
</evidence>
<accession>A0A6C2URU2</accession>
<dbReference type="Proteomes" id="UP000346198">
    <property type="component" value="Unassembled WGS sequence"/>
</dbReference>
<organism evidence="3 4">
    <name type="scientific">Pontiella sulfatireligans</name>
    <dbReference type="NCBI Taxonomy" id="2750658"/>
    <lineage>
        <taxon>Bacteria</taxon>
        <taxon>Pseudomonadati</taxon>
        <taxon>Kiritimatiellota</taxon>
        <taxon>Kiritimatiellia</taxon>
        <taxon>Kiritimatiellales</taxon>
        <taxon>Pontiellaceae</taxon>
        <taxon>Pontiella</taxon>
    </lineage>
</organism>
<feature type="region of interest" description="Disordered" evidence="1">
    <location>
        <begin position="80"/>
        <end position="108"/>
    </location>
</feature>
<keyword evidence="4" id="KW-1185">Reference proteome</keyword>
<evidence type="ECO:0000256" key="2">
    <source>
        <dbReference type="SAM" id="SignalP"/>
    </source>
</evidence>
<keyword evidence="2" id="KW-0732">Signal</keyword>
<protein>
    <submittedName>
        <fullName evidence="3">Uncharacterized protein</fullName>
    </submittedName>
</protein>
<dbReference type="RefSeq" id="WP_136065106.1">
    <property type="nucleotide sequence ID" value="NZ_CAAHFH010000003.1"/>
</dbReference>
<evidence type="ECO:0000256" key="1">
    <source>
        <dbReference type="SAM" id="MobiDB-lite"/>
    </source>
</evidence>
<dbReference type="EMBL" id="CAAHFH010000003">
    <property type="protein sequence ID" value="VGO23060.1"/>
    <property type="molecule type" value="Genomic_DNA"/>
</dbReference>